<dbReference type="PIRSF" id="PIRSF000164">
    <property type="entry name" value="DHO_oxidase"/>
    <property type="match status" value="1"/>
</dbReference>
<feature type="domain" description="Dihydroorotate dehydrogenase catalytic" evidence="8">
    <location>
        <begin position="34"/>
        <end position="309"/>
    </location>
</feature>
<evidence type="ECO:0000313" key="9">
    <source>
        <dbReference type="EMBL" id="RPA72246.1"/>
    </source>
</evidence>
<evidence type="ECO:0000256" key="7">
    <source>
        <dbReference type="ARBA" id="ARBA00031623"/>
    </source>
</evidence>
<dbReference type="EMBL" id="ML119870">
    <property type="protein sequence ID" value="RPA72246.1"/>
    <property type="molecule type" value="Genomic_DNA"/>
</dbReference>
<dbReference type="PANTHER" id="PTHR48109:SF1">
    <property type="entry name" value="DIHYDROOROTATE DEHYDROGENASE (FUMARATE)"/>
    <property type="match status" value="1"/>
</dbReference>
<accession>A0A3N4HGN5</accession>
<keyword evidence="5" id="KW-0665">Pyrimidine biosynthesis</keyword>
<keyword evidence="10" id="KW-1185">Reference proteome</keyword>
<sequence length="337" mass="36011">MTASNSSPASPTLKIDPPLLNTACPWATTIDDLRTLYNSRHTGAVTTRTTTLNGYPHDDSIHQYTTQSTTTLNTYGYSPHPLSYYLDAIKTIITEDGNQKKPFIISITGSPEEVAHLIQQITTFAKDHTLNLAIEINLSCPNIENAPPPAYDAAALKTYLDALPSHPTLAIGVKVPPYTYSHQFHSILDTLEPFLKAKRLVFITSCNTLGSCLLLTPSPSCTAIHPPASSLSRALNSADGTGIGGMAGESLHPLALGNLDILRRGLDERGLNEVLIIGVGGVSSRDGYERMRAVGAGAVGVASAIGRLGVGVLGFIGTGKWDREGREEERMWKGGCC</sequence>
<dbReference type="InterPro" id="IPR013785">
    <property type="entry name" value="Aldolase_TIM"/>
</dbReference>
<dbReference type="InterPro" id="IPR012135">
    <property type="entry name" value="Dihydroorotate_DH_1_2"/>
</dbReference>
<evidence type="ECO:0000256" key="2">
    <source>
        <dbReference type="ARBA" id="ARBA00004725"/>
    </source>
</evidence>
<evidence type="ECO:0000256" key="1">
    <source>
        <dbReference type="ARBA" id="ARBA00001917"/>
    </source>
</evidence>
<dbReference type="GO" id="GO:0005737">
    <property type="term" value="C:cytoplasm"/>
    <property type="evidence" value="ECO:0007669"/>
    <property type="project" value="InterPro"/>
</dbReference>
<dbReference type="PANTHER" id="PTHR48109">
    <property type="entry name" value="DIHYDROOROTATE DEHYDROGENASE (QUINONE), MITOCHONDRIAL-RELATED"/>
    <property type="match status" value="1"/>
</dbReference>
<dbReference type="GO" id="GO:0044205">
    <property type="term" value="P:'de novo' UMP biosynthetic process"/>
    <property type="evidence" value="ECO:0007669"/>
    <property type="project" value="UniProtKB-UniPathway"/>
</dbReference>
<dbReference type="Pfam" id="PF01180">
    <property type="entry name" value="DHO_dh"/>
    <property type="match status" value="1"/>
</dbReference>
<dbReference type="InterPro" id="IPR005720">
    <property type="entry name" value="Dihydroorotate_DH_cat"/>
</dbReference>
<proteinExistence type="predicted"/>
<keyword evidence="3" id="KW-0285">Flavoprotein</keyword>
<dbReference type="AlphaFoldDB" id="A0A3N4HGN5"/>
<comment type="pathway">
    <text evidence="2">Pyrimidine metabolism; UMP biosynthesis via de novo pathway.</text>
</comment>
<evidence type="ECO:0000256" key="6">
    <source>
        <dbReference type="ARBA" id="ARBA00023002"/>
    </source>
</evidence>
<dbReference type="Proteomes" id="UP000275078">
    <property type="component" value="Unassembled WGS sequence"/>
</dbReference>
<gene>
    <name evidence="9" type="ORF">BJ508DRAFT_244948</name>
</gene>
<evidence type="ECO:0000256" key="3">
    <source>
        <dbReference type="ARBA" id="ARBA00022630"/>
    </source>
</evidence>
<evidence type="ECO:0000256" key="5">
    <source>
        <dbReference type="ARBA" id="ARBA00022975"/>
    </source>
</evidence>
<keyword evidence="6" id="KW-0560">Oxidoreductase</keyword>
<dbReference type="UniPathway" id="UPA00070"/>
<comment type="cofactor">
    <cofactor evidence="1">
        <name>FMN</name>
        <dbReference type="ChEBI" id="CHEBI:58210"/>
    </cofactor>
</comment>
<dbReference type="InterPro" id="IPR023359">
    <property type="entry name" value="Dihydro_DH_chainA_dom2"/>
</dbReference>
<keyword evidence="4" id="KW-0288">FMN</keyword>
<dbReference type="GO" id="GO:0006207">
    <property type="term" value="P:'de novo' pyrimidine nucleobase biosynthetic process"/>
    <property type="evidence" value="ECO:0007669"/>
    <property type="project" value="TreeGrafter"/>
</dbReference>
<evidence type="ECO:0000256" key="4">
    <source>
        <dbReference type="ARBA" id="ARBA00022643"/>
    </source>
</evidence>
<dbReference type="InterPro" id="IPR050074">
    <property type="entry name" value="DHO_dehydrogenase"/>
</dbReference>
<name>A0A3N4HGN5_ASCIM</name>
<dbReference type="STRING" id="1160509.A0A3N4HGN5"/>
<dbReference type="Gene3D" id="2.30.26.10">
    <property type="entry name" value="Dihydroorotate Dehydrogenase A, chain A, domain 2"/>
    <property type="match status" value="1"/>
</dbReference>
<dbReference type="GO" id="GO:0004152">
    <property type="term" value="F:dihydroorotate dehydrogenase activity"/>
    <property type="evidence" value="ECO:0007669"/>
    <property type="project" value="InterPro"/>
</dbReference>
<organism evidence="9 10">
    <name type="scientific">Ascobolus immersus RN42</name>
    <dbReference type="NCBI Taxonomy" id="1160509"/>
    <lineage>
        <taxon>Eukaryota</taxon>
        <taxon>Fungi</taxon>
        <taxon>Dikarya</taxon>
        <taxon>Ascomycota</taxon>
        <taxon>Pezizomycotina</taxon>
        <taxon>Pezizomycetes</taxon>
        <taxon>Pezizales</taxon>
        <taxon>Ascobolaceae</taxon>
        <taxon>Ascobolus</taxon>
    </lineage>
</organism>
<protein>
    <recommendedName>
        <fullName evidence="7">Dihydroorotate oxidase</fullName>
    </recommendedName>
</protein>
<evidence type="ECO:0000313" key="10">
    <source>
        <dbReference type="Proteomes" id="UP000275078"/>
    </source>
</evidence>
<reference evidence="9 10" key="1">
    <citation type="journal article" date="2018" name="Nat. Ecol. Evol.">
        <title>Pezizomycetes genomes reveal the molecular basis of ectomycorrhizal truffle lifestyle.</title>
        <authorList>
            <person name="Murat C."/>
            <person name="Payen T."/>
            <person name="Noel B."/>
            <person name="Kuo A."/>
            <person name="Morin E."/>
            <person name="Chen J."/>
            <person name="Kohler A."/>
            <person name="Krizsan K."/>
            <person name="Balestrini R."/>
            <person name="Da Silva C."/>
            <person name="Montanini B."/>
            <person name="Hainaut M."/>
            <person name="Levati E."/>
            <person name="Barry K.W."/>
            <person name="Belfiori B."/>
            <person name="Cichocki N."/>
            <person name="Clum A."/>
            <person name="Dockter R.B."/>
            <person name="Fauchery L."/>
            <person name="Guy J."/>
            <person name="Iotti M."/>
            <person name="Le Tacon F."/>
            <person name="Lindquist E.A."/>
            <person name="Lipzen A."/>
            <person name="Malagnac F."/>
            <person name="Mello A."/>
            <person name="Molinier V."/>
            <person name="Miyauchi S."/>
            <person name="Poulain J."/>
            <person name="Riccioni C."/>
            <person name="Rubini A."/>
            <person name="Sitrit Y."/>
            <person name="Splivallo R."/>
            <person name="Traeger S."/>
            <person name="Wang M."/>
            <person name="Zifcakova L."/>
            <person name="Wipf D."/>
            <person name="Zambonelli A."/>
            <person name="Paolocci F."/>
            <person name="Nowrousian M."/>
            <person name="Ottonello S."/>
            <person name="Baldrian P."/>
            <person name="Spatafora J.W."/>
            <person name="Henrissat B."/>
            <person name="Nagy L.G."/>
            <person name="Aury J.M."/>
            <person name="Wincker P."/>
            <person name="Grigoriev I.V."/>
            <person name="Bonfante P."/>
            <person name="Martin F.M."/>
        </authorList>
    </citation>
    <scope>NUCLEOTIDE SEQUENCE [LARGE SCALE GENOMIC DNA]</scope>
    <source>
        <strain evidence="9 10">RN42</strain>
    </source>
</reference>
<dbReference type="Gene3D" id="3.20.20.70">
    <property type="entry name" value="Aldolase class I"/>
    <property type="match status" value="1"/>
</dbReference>
<evidence type="ECO:0000259" key="8">
    <source>
        <dbReference type="Pfam" id="PF01180"/>
    </source>
</evidence>
<dbReference type="OrthoDB" id="14784at2759"/>
<dbReference type="SUPFAM" id="SSF51395">
    <property type="entry name" value="FMN-linked oxidoreductases"/>
    <property type="match status" value="1"/>
</dbReference>